<evidence type="ECO:0000256" key="12">
    <source>
        <dbReference type="ARBA" id="ARBA00023244"/>
    </source>
</evidence>
<keyword evidence="18" id="KW-1185">Reference proteome</keyword>
<comment type="subunit">
    <text evidence="4">Monomer.</text>
</comment>
<dbReference type="SMART" id="SM00729">
    <property type="entry name" value="Elp3"/>
    <property type="match status" value="1"/>
</dbReference>
<dbReference type="Proteomes" id="UP001501337">
    <property type="component" value="Unassembled WGS sequence"/>
</dbReference>
<dbReference type="Pfam" id="PF04055">
    <property type="entry name" value="Radical_SAM"/>
    <property type="match status" value="1"/>
</dbReference>
<evidence type="ECO:0000256" key="8">
    <source>
        <dbReference type="ARBA" id="ARBA00022723"/>
    </source>
</evidence>
<evidence type="ECO:0000256" key="4">
    <source>
        <dbReference type="ARBA" id="ARBA00011245"/>
    </source>
</evidence>
<dbReference type="NCBIfam" id="TIGR00538">
    <property type="entry name" value="hemN"/>
    <property type="match status" value="1"/>
</dbReference>
<dbReference type="PANTHER" id="PTHR13932">
    <property type="entry name" value="COPROPORPHYRINIGEN III OXIDASE"/>
    <property type="match status" value="1"/>
</dbReference>
<dbReference type="EC" id="1.3.98.3" evidence="15"/>
<evidence type="ECO:0000256" key="5">
    <source>
        <dbReference type="ARBA" id="ARBA00022485"/>
    </source>
</evidence>
<evidence type="ECO:0000256" key="2">
    <source>
        <dbReference type="ARBA" id="ARBA00004785"/>
    </source>
</evidence>
<comment type="caution">
    <text evidence="17">The sequence shown here is derived from an EMBL/GenBank/DDBJ whole genome shotgun (WGS) entry which is preliminary data.</text>
</comment>
<evidence type="ECO:0000256" key="13">
    <source>
        <dbReference type="ARBA" id="ARBA00024295"/>
    </source>
</evidence>
<dbReference type="SFLD" id="SFLDS00029">
    <property type="entry name" value="Radical_SAM"/>
    <property type="match status" value="1"/>
</dbReference>
<dbReference type="InterPro" id="IPR058240">
    <property type="entry name" value="rSAM_sf"/>
</dbReference>
<evidence type="ECO:0000256" key="14">
    <source>
        <dbReference type="ARBA" id="ARBA00048321"/>
    </source>
</evidence>
<keyword evidence="7 15" id="KW-0949">S-adenosyl-L-methionine</keyword>
<dbReference type="CDD" id="cd01335">
    <property type="entry name" value="Radical_SAM"/>
    <property type="match status" value="1"/>
</dbReference>
<evidence type="ECO:0000256" key="7">
    <source>
        <dbReference type="ARBA" id="ARBA00022691"/>
    </source>
</evidence>
<reference evidence="18" key="1">
    <citation type="journal article" date="2019" name="Int. J. Syst. Evol. Microbiol.">
        <title>The Global Catalogue of Microorganisms (GCM) 10K type strain sequencing project: providing services to taxonomists for standard genome sequencing and annotation.</title>
        <authorList>
            <consortium name="The Broad Institute Genomics Platform"/>
            <consortium name="The Broad Institute Genome Sequencing Center for Infectious Disease"/>
            <person name="Wu L."/>
            <person name="Ma J."/>
        </authorList>
    </citation>
    <scope>NUCLEOTIDE SEQUENCE [LARGE SCALE GENOMIC DNA]</scope>
    <source>
        <strain evidence="18">JCM 17555</strain>
    </source>
</reference>
<organism evidence="17 18">
    <name type="scientific">Allohahella marinimesophila</name>
    <dbReference type="NCBI Taxonomy" id="1054972"/>
    <lineage>
        <taxon>Bacteria</taxon>
        <taxon>Pseudomonadati</taxon>
        <taxon>Pseudomonadota</taxon>
        <taxon>Gammaproteobacteria</taxon>
        <taxon>Oceanospirillales</taxon>
        <taxon>Hahellaceae</taxon>
        <taxon>Allohahella</taxon>
    </lineage>
</organism>
<evidence type="ECO:0000313" key="17">
    <source>
        <dbReference type="EMBL" id="GAA3957975.1"/>
    </source>
</evidence>
<dbReference type="SFLD" id="SFLDG01082">
    <property type="entry name" value="B12-binding_domain_containing"/>
    <property type="match status" value="1"/>
</dbReference>
<gene>
    <name evidence="17" type="primary">hemN</name>
    <name evidence="17" type="ORF">GCM10022278_15590</name>
</gene>
<evidence type="ECO:0000256" key="10">
    <source>
        <dbReference type="ARBA" id="ARBA00023004"/>
    </source>
</evidence>
<dbReference type="PIRSF" id="PIRSF000167">
    <property type="entry name" value="HemN"/>
    <property type="match status" value="1"/>
</dbReference>
<dbReference type="InterPro" id="IPR006638">
    <property type="entry name" value="Elp3/MiaA/NifB-like_rSAM"/>
</dbReference>
<comment type="catalytic activity">
    <reaction evidence="14 15">
        <text>coproporphyrinogen III + 2 S-adenosyl-L-methionine = protoporphyrinogen IX + 2 5'-deoxyadenosine + 2 L-methionine + 2 CO2</text>
        <dbReference type="Rhea" id="RHEA:15425"/>
        <dbReference type="ChEBI" id="CHEBI:16526"/>
        <dbReference type="ChEBI" id="CHEBI:17319"/>
        <dbReference type="ChEBI" id="CHEBI:57307"/>
        <dbReference type="ChEBI" id="CHEBI:57309"/>
        <dbReference type="ChEBI" id="CHEBI:57844"/>
        <dbReference type="ChEBI" id="CHEBI:59789"/>
        <dbReference type="EC" id="1.3.98.3"/>
    </reaction>
</comment>
<comment type="cofactor">
    <cofactor evidence="15">
        <name>[4Fe-4S] cluster</name>
        <dbReference type="ChEBI" id="CHEBI:49883"/>
    </cofactor>
    <text evidence="15">Binds 1 [4Fe-4S] cluster. The cluster is coordinated with 3 cysteines and an exchangeable S-adenosyl-L-methionine.</text>
</comment>
<dbReference type="InterPro" id="IPR004558">
    <property type="entry name" value="Coprogen_oxidase_HemN"/>
</dbReference>
<evidence type="ECO:0000256" key="9">
    <source>
        <dbReference type="ARBA" id="ARBA00023002"/>
    </source>
</evidence>
<proteinExistence type="inferred from homology"/>
<keyword evidence="12 15" id="KW-0627">Porphyrin biosynthesis</keyword>
<evidence type="ECO:0000256" key="6">
    <source>
        <dbReference type="ARBA" id="ARBA00022490"/>
    </source>
</evidence>
<dbReference type="Pfam" id="PF06969">
    <property type="entry name" value="HemN_C"/>
    <property type="match status" value="1"/>
</dbReference>
<protein>
    <recommendedName>
        <fullName evidence="15">Coproporphyrinogen-III oxidase</fullName>
        <ecNumber evidence="15">1.3.98.3</ecNumber>
    </recommendedName>
</protein>
<keyword evidence="5 15" id="KW-0004">4Fe-4S</keyword>
<evidence type="ECO:0000256" key="15">
    <source>
        <dbReference type="PIRNR" id="PIRNR000167"/>
    </source>
</evidence>
<comment type="similarity">
    <text evidence="3 15">Belongs to the anaerobic coproporphyrinogen-III oxidase family.</text>
</comment>
<comment type="pathway">
    <text evidence="2 15">Porphyrin-containing compound metabolism; protoporphyrin-IX biosynthesis; protoporphyrinogen-IX from coproporphyrinogen-III (AdoMet route): step 1/1.</text>
</comment>
<dbReference type="PROSITE" id="PS51918">
    <property type="entry name" value="RADICAL_SAM"/>
    <property type="match status" value="1"/>
</dbReference>
<keyword evidence="11 15" id="KW-0411">Iron-sulfur</keyword>
<evidence type="ECO:0000256" key="3">
    <source>
        <dbReference type="ARBA" id="ARBA00005493"/>
    </source>
</evidence>
<comment type="subcellular location">
    <subcellularLocation>
        <location evidence="1 15">Cytoplasm</location>
    </subcellularLocation>
</comment>
<keyword evidence="9 15" id="KW-0560">Oxidoreductase</keyword>
<name>A0ABP7P141_9GAMM</name>
<keyword evidence="8 15" id="KW-0479">Metal-binding</keyword>
<dbReference type="InterPro" id="IPR007197">
    <property type="entry name" value="rSAM"/>
</dbReference>
<comment type="function">
    <text evidence="13">Involved in the heme biosynthesis. Catalyzes the anaerobic oxidative decarboxylation of propionate groups of rings A and B of coproporphyrinogen III to yield the vinyl groups in protoporphyrinogen IX.</text>
</comment>
<dbReference type="PANTHER" id="PTHR13932:SF6">
    <property type="entry name" value="OXYGEN-INDEPENDENT COPROPORPHYRINOGEN III OXIDASE"/>
    <property type="match status" value="1"/>
</dbReference>
<accession>A0ABP7P141</accession>
<keyword evidence="10 15" id="KW-0408">Iron</keyword>
<dbReference type="RefSeq" id="WP_344805008.1">
    <property type="nucleotide sequence ID" value="NZ_BAABBO010000007.1"/>
</dbReference>
<evidence type="ECO:0000313" key="18">
    <source>
        <dbReference type="Proteomes" id="UP001501337"/>
    </source>
</evidence>
<dbReference type="Gene3D" id="3.80.30.20">
    <property type="entry name" value="tm_1862 like domain"/>
    <property type="match status" value="1"/>
</dbReference>
<dbReference type="SFLD" id="SFLDG01065">
    <property type="entry name" value="anaerobic_coproporphyrinogen-I"/>
    <property type="match status" value="1"/>
</dbReference>
<sequence length="467" mass="53421">MMNRPQSDLNIEVDTDLIGRLDRNGPRYTSYPTADRFVEAFDAGTYAAWAEQSSLAGRVRPLSLYFHLPFCNTLCYFCACNKIVTKDRSLSVKYVDYLIREMALQRALFGEHPAVSQLHWGGGTPTFLPADQMERLMAATRSQFRLLEDAEISIEIDPRKVDAGTMAVLGRIGFNRISVGIQDFNSKVQKAVNRIQSLEQTRLVIESAREHGARSVNIDLIYGLPHQTLEGFTKTLNQVIELSPDRLSIYNYAHMPAMFKPQRRIQEDDLPSRETRLALLKLAISMLTRAGYVYIGMDHFAKADDELTIAQQQGRLQRNFQGYSTHADCDLVAMGISAIGKVGPCYSQNVKDLAEYYDRLDRDELPVLRGIQLSADDLLRRSLIQNLMCQFEVSLEALQIAYLVDFHHYFARELPVLREYEREGLLTLDDEWLVVTPKGRLLIRNICMVFDQYLQADQLIKRYSRVI</sequence>
<dbReference type="InterPro" id="IPR023404">
    <property type="entry name" value="rSAM_horseshoe"/>
</dbReference>
<dbReference type="SUPFAM" id="SSF102114">
    <property type="entry name" value="Radical SAM enzymes"/>
    <property type="match status" value="1"/>
</dbReference>
<keyword evidence="6 15" id="KW-0963">Cytoplasm</keyword>
<evidence type="ECO:0000256" key="11">
    <source>
        <dbReference type="ARBA" id="ARBA00023014"/>
    </source>
</evidence>
<dbReference type="InterPro" id="IPR010723">
    <property type="entry name" value="HemN_C"/>
</dbReference>
<dbReference type="EMBL" id="BAABBO010000007">
    <property type="protein sequence ID" value="GAA3957975.1"/>
    <property type="molecule type" value="Genomic_DNA"/>
</dbReference>
<evidence type="ECO:0000256" key="1">
    <source>
        <dbReference type="ARBA" id="ARBA00004496"/>
    </source>
</evidence>
<feature type="domain" description="Radical SAM core" evidence="16">
    <location>
        <begin position="56"/>
        <end position="290"/>
    </location>
</feature>
<dbReference type="Gene3D" id="1.10.10.920">
    <property type="match status" value="1"/>
</dbReference>
<evidence type="ECO:0000259" key="16">
    <source>
        <dbReference type="PROSITE" id="PS51918"/>
    </source>
</evidence>
<dbReference type="InterPro" id="IPR034505">
    <property type="entry name" value="Coproporphyrinogen-III_oxidase"/>
</dbReference>